<keyword evidence="1 3" id="KW-0489">Methyltransferase</keyword>
<dbReference type="InterPro" id="IPR003788">
    <property type="entry name" value="NDUFAF7"/>
</dbReference>
<name>A0A2M9BJK9_9ACTN</name>
<dbReference type="Proteomes" id="UP000230842">
    <property type="component" value="Unassembled WGS sequence"/>
</dbReference>
<dbReference type="InterPro" id="IPR038375">
    <property type="entry name" value="NDUFAF7_sf"/>
</dbReference>
<sequence>MIRWHDAWQDALYGTDGFFVREQPADHFRTSVHASVRFAEAVLVLARSYGLSHVVDLGAGSGELLVALDLIAGDELTLDGVDLRGRPEDLPDRIGWAGVLPDRVEGLLVANELLDDVPCEVVERDTDGAVRVVLVDPATGEETLGDPVGPDALAWLARWWPLDRAGERAEVGSTRDDLWRDAVRRVEHGVAVTIDYGHLRDDRPAFGGLRAYRAGAETDVRPDGTCDVTAPVAVDALADAVDGRVRRQRDVLRDLGVDGTRPPLESARTDPVGYLHALQRASEGAELTAPGGLGDFWWVLTEHP</sequence>
<proteinExistence type="predicted"/>
<reference evidence="3 4" key="1">
    <citation type="submission" date="2017-11" db="EMBL/GenBank/DDBJ databases">
        <title>Genomic Encyclopedia of Archaeal and Bacterial Type Strains, Phase II (KMG-II): From Individual Species to Whole Genera.</title>
        <authorList>
            <person name="Goeker M."/>
        </authorList>
    </citation>
    <scope>NUCLEOTIDE SEQUENCE [LARGE SCALE GENOMIC DNA]</scope>
    <source>
        <strain evidence="3 4">DSM 27763</strain>
    </source>
</reference>
<evidence type="ECO:0000256" key="1">
    <source>
        <dbReference type="ARBA" id="ARBA00022603"/>
    </source>
</evidence>
<dbReference type="Pfam" id="PF02636">
    <property type="entry name" value="Methyltransf_28"/>
    <property type="match status" value="1"/>
</dbReference>
<dbReference type="EMBL" id="PGEZ01000001">
    <property type="protein sequence ID" value="PJJ58121.1"/>
    <property type="molecule type" value="Genomic_DNA"/>
</dbReference>
<dbReference type="Gene3D" id="3.40.50.12710">
    <property type="match status" value="1"/>
</dbReference>
<organism evidence="3 4">
    <name type="scientific">Mumia flava</name>
    <dbReference type="NCBI Taxonomy" id="1348852"/>
    <lineage>
        <taxon>Bacteria</taxon>
        <taxon>Bacillati</taxon>
        <taxon>Actinomycetota</taxon>
        <taxon>Actinomycetes</taxon>
        <taxon>Propionibacteriales</taxon>
        <taxon>Nocardioidaceae</taxon>
        <taxon>Mumia</taxon>
    </lineage>
</organism>
<comment type="caution">
    <text evidence="3">The sequence shown here is derived from an EMBL/GenBank/DDBJ whole genome shotgun (WGS) entry which is preliminary data.</text>
</comment>
<dbReference type="RefSeq" id="WP_245857780.1">
    <property type="nucleotide sequence ID" value="NZ_PGEZ01000001.1"/>
</dbReference>
<dbReference type="InterPro" id="IPR029063">
    <property type="entry name" value="SAM-dependent_MTases_sf"/>
</dbReference>
<keyword evidence="4" id="KW-1185">Reference proteome</keyword>
<dbReference type="AlphaFoldDB" id="A0A2M9BJK9"/>
<gene>
    <name evidence="3" type="ORF">CLV56_2366</name>
</gene>
<evidence type="ECO:0000313" key="4">
    <source>
        <dbReference type="Proteomes" id="UP000230842"/>
    </source>
</evidence>
<dbReference type="GO" id="GO:0008168">
    <property type="term" value="F:methyltransferase activity"/>
    <property type="evidence" value="ECO:0007669"/>
    <property type="project" value="UniProtKB-KW"/>
</dbReference>
<protein>
    <submittedName>
        <fullName evidence="3">Putative S-adenosyl-L-methionine-dependent methyltransferase</fullName>
    </submittedName>
</protein>
<evidence type="ECO:0000313" key="3">
    <source>
        <dbReference type="EMBL" id="PJJ58121.1"/>
    </source>
</evidence>
<accession>A0A2M9BJK9</accession>
<dbReference type="SUPFAM" id="SSF53335">
    <property type="entry name" value="S-adenosyl-L-methionine-dependent methyltransferases"/>
    <property type="match status" value="1"/>
</dbReference>
<keyword evidence="2 3" id="KW-0808">Transferase</keyword>
<dbReference type="GO" id="GO:0032259">
    <property type="term" value="P:methylation"/>
    <property type="evidence" value="ECO:0007669"/>
    <property type="project" value="UniProtKB-KW"/>
</dbReference>
<evidence type="ECO:0000256" key="2">
    <source>
        <dbReference type="ARBA" id="ARBA00022679"/>
    </source>
</evidence>